<name>A0AAN6DQQ9_9EURO</name>
<dbReference type="PANTHER" id="PTHR34502:SF5">
    <property type="entry name" value="DUF6594 DOMAIN-CONTAINING PROTEIN"/>
    <property type="match status" value="1"/>
</dbReference>
<evidence type="ECO:0000259" key="2">
    <source>
        <dbReference type="Pfam" id="PF20237"/>
    </source>
</evidence>
<keyword evidence="1" id="KW-0812">Transmembrane</keyword>
<keyword evidence="1" id="KW-1133">Transmembrane helix</keyword>
<keyword evidence="1" id="KW-0472">Membrane</keyword>
<organism evidence="3 4">
    <name type="scientific">Exophiala viscosa</name>
    <dbReference type="NCBI Taxonomy" id="2486360"/>
    <lineage>
        <taxon>Eukaryota</taxon>
        <taxon>Fungi</taxon>
        <taxon>Dikarya</taxon>
        <taxon>Ascomycota</taxon>
        <taxon>Pezizomycotina</taxon>
        <taxon>Eurotiomycetes</taxon>
        <taxon>Chaetothyriomycetidae</taxon>
        <taxon>Chaetothyriales</taxon>
        <taxon>Herpotrichiellaceae</taxon>
        <taxon>Exophiala</taxon>
    </lineage>
</organism>
<gene>
    <name evidence="3" type="ORF">EDD36DRAFT_467097</name>
</gene>
<feature type="transmembrane region" description="Helical" evidence="1">
    <location>
        <begin position="265"/>
        <end position="287"/>
    </location>
</feature>
<feature type="transmembrane region" description="Helical" evidence="1">
    <location>
        <begin position="210"/>
        <end position="233"/>
    </location>
</feature>
<comment type="caution">
    <text evidence="3">The sequence shown here is derived from an EMBL/GenBank/DDBJ whole genome shotgun (WGS) entry which is preliminary data.</text>
</comment>
<feature type="domain" description="DUF6594" evidence="2">
    <location>
        <begin position="4"/>
        <end position="276"/>
    </location>
</feature>
<dbReference type="EMBL" id="MU404357">
    <property type="protein sequence ID" value="KAI1611100.1"/>
    <property type="molecule type" value="Genomic_DNA"/>
</dbReference>
<evidence type="ECO:0000313" key="4">
    <source>
        <dbReference type="Proteomes" id="UP001203852"/>
    </source>
</evidence>
<dbReference type="AlphaFoldDB" id="A0AAN6DQQ9"/>
<dbReference type="Proteomes" id="UP001203852">
    <property type="component" value="Unassembled WGS sequence"/>
</dbReference>
<protein>
    <recommendedName>
        <fullName evidence="2">DUF6594 domain-containing protein</fullName>
    </recommendedName>
</protein>
<evidence type="ECO:0000256" key="1">
    <source>
        <dbReference type="SAM" id="Phobius"/>
    </source>
</evidence>
<reference evidence="3" key="1">
    <citation type="journal article" date="2022" name="bioRxiv">
        <title>Deciphering the potential niche of two novel black yeast fungi from a biological soil crust based on their genomes, phenotypes, and melanin regulation.</title>
        <authorList>
            <consortium name="DOE Joint Genome Institute"/>
            <person name="Carr E.C."/>
            <person name="Barton Q."/>
            <person name="Grambo S."/>
            <person name="Sullivan M."/>
            <person name="Renfro C.M."/>
            <person name="Kuo A."/>
            <person name="Pangilinan J."/>
            <person name="Lipzen A."/>
            <person name="Keymanesh K."/>
            <person name="Savage E."/>
            <person name="Barry K."/>
            <person name="Grigoriev I.V."/>
            <person name="Riekhof W.R."/>
            <person name="Harris S.S."/>
        </authorList>
    </citation>
    <scope>NUCLEOTIDE SEQUENCE</scope>
    <source>
        <strain evidence="3">JF 03-4F</strain>
    </source>
</reference>
<sequence>MEGYDSLSALMGKYPELAIFRKYSTLNCRNLLLMQAELAEKQGRLLSIIAADRESKVKARASIPHNFTAMMENTTEGGSKQREMMMDIRQLLKEYGKYEGLLRYRQIEGLPSVHKSNLKHLREVLRHMDFQVRREWAVWGEEEHEYDMTSLIDAEGERDTLSQWLAWCVSHPYHRLIGGKIHPRLDVDEAWRPALPLKLTYYSNEHIAKVVTILTTILAPVLPTSGAIVLYFIDNQLIRLGVIVILGFFFSAALTLLGTPRRIDSFAATATFIAVLIVFVGNGTGCAC</sequence>
<dbReference type="Pfam" id="PF20237">
    <property type="entry name" value="DUF6594"/>
    <property type="match status" value="1"/>
</dbReference>
<dbReference type="PANTHER" id="PTHR34502">
    <property type="entry name" value="DUF6594 DOMAIN-CONTAINING PROTEIN-RELATED"/>
    <property type="match status" value="1"/>
</dbReference>
<dbReference type="InterPro" id="IPR046529">
    <property type="entry name" value="DUF6594"/>
</dbReference>
<evidence type="ECO:0000313" key="3">
    <source>
        <dbReference type="EMBL" id="KAI1611100.1"/>
    </source>
</evidence>
<keyword evidence="4" id="KW-1185">Reference proteome</keyword>
<accession>A0AAN6DQQ9</accession>
<feature type="transmembrane region" description="Helical" evidence="1">
    <location>
        <begin position="240"/>
        <end position="259"/>
    </location>
</feature>
<proteinExistence type="predicted"/>